<dbReference type="Pfam" id="PF00501">
    <property type="entry name" value="AMP-binding"/>
    <property type="match status" value="1"/>
</dbReference>
<feature type="domain" description="Carrier" evidence="7">
    <location>
        <begin position="512"/>
        <end position="587"/>
    </location>
</feature>
<dbReference type="PANTHER" id="PTHR43201:SF5">
    <property type="entry name" value="MEDIUM-CHAIN ACYL-COA LIGASE ACSF2, MITOCHONDRIAL"/>
    <property type="match status" value="1"/>
</dbReference>
<dbReference type="InterPro" id="IPR020845">
    <property type="entry name" value="AMP-binding_CS"/>
</dbReference>
<dbReference type="SMART" id="SM00823">
    <property type="entry name" value="PKS_PP"/>
    <property type="match status" value="1"/>
</dbReference>
<accession>A0A1H5XVD3</accession>
<comment type="similarity">
    <text evidence="1">Belongs to the ATP-dependent AMP-binding enzyme family.</text>
</comment>
<dbReference type="InterPro" id="IPR042099">
    <property type="entry name" value="ANL_N_sf"/>
</dbReference>
<dbReference type="InterPro" id="IPR009081">
    <property type="entry name" value="PP-bd_ACP"/>
</dbReference>
<dbReference type="OrthoDB" id="9778383at2"/>
<keyword evidence="9" id="KW-1185">Reference proteome</keyword>
<reference evidence="8 9" key="1">
    <citation type="submission" date="2016-10" db="EMBL/GenBank/DDBJ databases">
        <authorList>
            <person name="de Groot N.N."/>
        </authorList>
    </citation>
    <scope>NUCLEOTIDE SEQUENCE [LARGE SCALE GENOMIC DNA]</scope>
    <source>
        <strain evidence="8 9">DSM 22489</strain>
    </source>
</reference>
<dbReference type="SUPFAM" id="SSF47336">
    <property type="entry name" value="ACP-like"/>
    <property type="match status" value="1"/>
</dbReference>
<name>A0A1H5XVD3_9BACT</name>
<evidence type="ECO:0000256" key="3">
    <source>
        <dbReference type="ARBA" id="ARBA00022553"/>
    </source>
</evidence>
<dbReference type="PANTHER" id="PTHR43201">
    <property type="entry name" value="ACYL-COA SYNTHETASE"/>
    <property type="match status" value="1"/>
</dbReference>
<proteinExistence type="inferred from homology"/>
<dbReference type="InterPro" id="IPR006162">
    <property type="entry name" value="Ppantetheine_attach_site"/>
</dbReference>
<dbReference type="RefSeq" id="WP_160115083.1">
    <property type="nucleotide sequence ID" value="NZ_FNVA01000003.1"/>
</dbReference>
<evidence type="ECO:0000256" key="6">
    <source>
        <dbReference type="ARBA" id="ARBA00022840"/>
    </source>
</evidence>
<dbReference type="SUPFAM" id="SSF56801">
    <property type="entry name" value="Acetyl-CoA synthetase-like"/>
    <property type="match status" value="1"/>
</dbReference>
<dbReference type="Proteomes" id="UP000236728">
    <property type="component" value="Unassembled WGS sequence"/>
</dbReference>
<dbReference type="PROSITE" id="PS50075">
    <property type="entry name" value="CARRIER"/>
    <property type="match status" value="1"/>
</dbReference>
<sequence>MLDQSSLEGQLKQSAELFGSRIAIAGDGGVELSHRRLREHVGTVLRDLREAGIRREHRVAMVFPQSPDLAVAFLAVSSGAAAAPLNPAYSLAEFQFNLQDLSAQALLVPKGFQTPARAAAQTLGIPVLELALLQDGGRVVADGHALQGVDALLDFSDSEDVALLLHTSGTTSRPKRVPLSNRNLCASARNVAATLHLTEADVSLSTMPLFHVHGLVCMLAALSVGGSCVCTGPFRADQFPLWLERWQPTWFSSVPTAFQALLDVARTTPLRTKSLRLIRSSSASLPPAVMAGLEDAFGVPVIEAYGMTEAAHQMASNPLPPAARKPGSVGLPAGPRIVILDEEGNQLAQGATGEVSIHGTNVTCGYEANPSANEAAFTNGWFRTGDQGYFDPEGYLFLTGRLKELINRGGEKIVPRKIDEVMLCHPAVRQAVTFAVAHPSLGEDVAMAVVLHAGASVTEAELRAFLLERLADFKVPSRVVKVDAIPLGPTGKIQRIGMAARLEAFLGIAYEDPTTSTEELVASTIAQVLGLDRVGRNDNFFMLGGDSLRGAQVASRLARELRVAIAASLLFHEPTPKLLAARLDALVVERELEALAAAIADLTPEEQAELLGETPPTT</sequence>
<keyword evidence="6" id="KW-0067">ATP-binding</keyword>
<dbReference type="PROSITE" id="PS00455">
    <property type="entry name" value="AMP_BINDING"/>
    <property type="match status" value="1"/>
</dbReference>
<dbReference type="PROSITE" id="PS00012">
    <property type="entry name" value="PHOSPHOPANTETHEINE"/>
    <property type="match status" value="1"/>
</dbReference>
<evidence type="ECO:0000313" key="8">
    <source>
        <dbReference type="EMBL" id="SEG15622.1"/>
    </source>
</evidence>
<organism evidence="8 9">
    <name type="scientific">Bryocella elongata</name>
    <dbReference type="NCBI Taxonomy" id="863522"/>
    <lineage>
        <taxon>Bacteria</taxon>
        <taxon>Pseudomonadati</taxon>
        <taxon>Acidobacteriota</taxon>
        <taxon>Terriglobia</taxon>
        <taxon>Terriglobales</taxon>
        <taxon>Acidobacteriaceae</taxon>
        <taxon>Bryocella</taxon>
    </lineage>
</organism>
<keyword evidence="4 8" id="KW-0436">Ligase</keyword>
<dbReference type="InterPro" id="IPR045851">
    <property type="entry name" value="AMP-bd_C_sf"/>
</dbReference>
<dbReference type="Pfam" id="PF00550">
    <property type="entry name" value="PP-binding"/>
    <property type="match status" value="1"/>
</dbReference>
<dbReference type="AlphaFoldDB" id="A0A1H5XVD3"/>
<dbReference type="GO" id="GO:0006631">
    <property type="term" value="P:fatty acid metabolic process"/>
    <property type="evidence" value="ECO:0007669"/>
    <property type="project" value="TreeGrafter"/>
</dbReference>
<dbReference type="CDD" id="cd05926">
    <property type="entry name" value="FACL_fum10p_like"/>
    <property type="match status" value="1"/>
</dbReference>
<dbReference type="Pfam" id="PF13193">
    <property type="entry name" value="AMP-binding_C"/>
    <property type="match status" value="1"/>
</dbReference>
<evidence type="ECO:0000256" key="1">
    <source>
        <dbReference type="ARBA" id="ARBA00006432"/>
    </source>
</evidence>
<dbReference type="Gene3D" id="3.30.300.30">
    <property type="match status" value="1"/>
</dbReference>
<dbReference type="Gene3D" id="3.40.50.12780">
    <property type="entry name" value="N-terminal domain of ligase-like"/>
    <property type="match status" value="1"/>
</dbReference>
<keyword evidence="5" id="KW-0547">Nucleotide-binding</keyword>
<keyword evidence="2" id="KW-0596">Phosphopantetheine</keyword>
<protein>
    <submittedName>
        <fullName evidence="8">Acyl-CoA synthetase (AMP-forming)/AMP-acid ligase II</fullName>
    </submittedName>
</protein>
<dbReference type="GO" id="GO:0005524">
    <property type="term" value="F:ATP binding"/>
    <property type="evidence" value="ECO:0007669"/>
    <property type="project" value="UniProtKB-KW"/>
</dbReference>
<evidence type="ECO:0000259" key="7">
    <source>
        <dbReference type="PROSITE" id="PS50075"/>
    </source>
</evidence>
<dbReference type="InterPro" id="IPR025110">
    <property type="entry name" value="AMP-bd_C"/>
</dbReference>
<dbReference type="GO" id="GO:0031956">
    <property type="term" value="F:medium-chain fatty acid-CoA ligase activity"/>
    <property type="evidence" value="ECO:0007669"/>
    <property type="project" value="TreeGrafter"/>
</dbReference>
<dbReference type="InterPro" id="IPR020806">
    <property type="entry name" value="PKS_PP-bd"/>
</dbReference>
<dbReference type="GO" id="GO:0031177">
    <property type="term" value="F:phosphopantetheine binding"/>
    <property type="evidence" value="ECO:0007669"/>
    <property type="project" value="InterPro"/>
</dbReference>
<dbReference type="InterPro" id="IPR045310">
    <property type="entry name" value="Pcs60-like"/>
</dbReference>
<dbReference type="InterPro" id="IPR036736">
    <property type="entry name" value="ACP-like_sf"/>
</dbReference>
<evidence type="ECO:0000256" key="2">
    <source>
        <dbReference type="ARBA" id="ARBA00022450"/>
    </source>
</evidence>
<keyword evidence="3" id="KW-0597">Phosphoprotein</keyword>
<dbReference type="InterPro" id="IPR000873">
    <property type="entry name" value="AMP-dep_synth/lig_dom"/>
</dbReference>
<evidence type="ECO:0000256" key="5">
    <source>
        <dbReference type="ARBA" id="ARBA00022741"/>
    </source>
</evidence>
<evidence type="ECO:0000313" key="9">
    <source>
        <dbReference type="Proteomes" id="UP000236728"/>
    </source>
</evidence>
<evidence type="ECO:0000256" key="4">
    <source>
        <dbReference type="ARBA" id="ARBA00022598"/>
    </source>
</evidence>
<dbReference type="EMBL" id="FNVA01000003">
    <property type="protein sequence ID" value="SEG15622.1"/>
    <property type="molecule type" value="Genomic_DNA"/>
</dbReference>
<gene>
    <name evidence="8" type="ORF">SAMN05421819_1989</name>
</gene>
<dbReference type="Gene3D" id="1.10.1200.10">
    <property type="entry name" value="ACP-like"/>
    <property type="match status" value="1"/>
</dbReference>